<dbReference type="InterPro" id="IPR010121">
    <property type="entry name" value="Pyruvate_phosphate_dikinase"/>
</dbReference>
<evidence type="ECO:0000256" key="1">
    <source>
        <dbReference type="ARBA" id="ARBA00001946"/>
    </source>
</evidence>
<dbReference type="Gene3D" id="3.50.30.10">
    <property type="entry name" value="Phosphohistidine domain"/>
    <property type="match status" value="1"/>
</dbReference>
<evidence type="ECO:0000256" key="2">
    <source>
        <dbReference type="ARBA" id="ARBA00007837"/>
    </source>
</evidence>
<gene>
    <name evidence="12" type="ORF">S01H1_07244</name>
</gene>
<dbReference type="GO" id="GO:0046872">
    <property type="term" value="F:metal ion binding"/>
    <property type="evidence" value="ECO:0007669"/>
    <property type="project" value="UniProtKB-KW"/>
</dbReference>
<proteinExistence type="inferred from homology"/>
<keyword evidence="7" id="KW-0418">Kinase</keyword>
<evidence type="ECO:0000256" key="4">
    <source>
        <dbReference type="ARBA" id="ARBA00022679"/>
    </source>
</evidence>
<accession>X0TE68</accession>
<dbReference type="Pfam" id="PF02896">
    <property type="entry name" value="PEP-utilizers_C"/>
    <property type="match status" value="1"/>
</dbReference>
<comment type="caution">
    <text evidence="12">The sequence shown here is derived from an EMBL/GenBank/DDBJ whole genome shotgun (WGS) entry which is preliminary data.</text>
</comment>
<keyword evidence="6" id="KW-0547">Nucleotide-binding</keyword>
<dbReference type="Gene3D" id="3.20.20.60">
    <property type="entry name" value="Phosphoenolpyruvate-binding domains"/>
    <property type="match status" value="1"/>
</dbReference>
<feature type="non-terminal residue" evidence="12">
    <location>
        <position position="1"/>
    </location>
</feature>
<comment type="similarity">
    <text evidence="2">Belongs to the PEP-utilizing enzyme family.</text>
</comment>
<keyword evidence="5" id="KW-0479">Metal-binding</keyword>
<keyword evidence="8" id="KW-0067">ATP-binding</keyword>
<name>X0TE68_9ZZZZ</name>
<evidence type="ECO:0000256" key="5">
    <source>
        <dbReference type="ARBA" id="ARBA00022723"/>
    </source>
</evidence>
<dbReference type="GO" id="GO:0016301">
    <property type="term" value="F:kinase activity"/>
    <property type="evidence" value="ECO:0007669"/>
    <property type="project" value="UniProtKB-KW"/>
</dbReference>
<dbReference type="PANTHER" id="PTHR22931">
    <property type="entry name" value="PHOSPHOENOLPYRUVATE DIKINASE-RELATED"/>
    <property type="match status" value="1"/>
</dbReference>
<dbReference type="InterPro" id="IPR018274">
    <property type="entry name" value="PEP_util_AS"/>
</dbReference>
<evidence type="ECO:0000259" key="11">
    <source>
        <dbReference type="Pfam" id="PF02896"/>
    </source>
</evidence>
<dbReference type="SUPFAM" id="SSF51621">
    <property type="entry name" value="Phosphoenolpyruvate/pyruvate domain"/>
    <property type="match status" value="1"/>
</dbReference>
<dbReference type="InterPro" id="IPR023151">
    <property type="entry name" value="PEP_util_CS"/>
</dbReference>
<dbReference type="GO" id="GO:0005524">
    <property type="term" value="F:ATP binding"/>
    <property type="evidence" value="ECO:0007669"/>
    <property type="project" value="UniProtKB-KW"/>
</dbReference>
<dbReference type="InterPro" id="IPR040442">
    <property type="entry name" value="Pyrv_kinase-like_dom_sf"/>
</dbReference>
<keyword evidence="9" id="KW-0460">Magnesium</keyword>
<evidence type="ECO:0000256" key="8">
    <source>
        <dbReference type="ARBA" id="ARBA00022840"/>
    </source>
</evidence>
<evidence type="ECO:0000256" key="7">
    <source>
        <dbReference type="ARBA" id="ARBA00022777"/>
    </source>
</evidence>
<dbReference type="InterPro" id="IPR000121">
    <property type="entry name" value="PEP_util_C"/>
</dbReference>
<dbReference type="PROSITE" id="PS00742">
    <property type="entry name" value="PEP_ENZYMES_2"/>
    <property type="match status" value="1"/>
</dbReference>
<evidence type="ECO:0000256" key="9">
    <source>
        <dbReference type="ARBA" id="ARBA00022842"/>
    </source>
</evidence>
<dbReference type="Gene3D" id="1.10.189.10">
    <property type="entry name" value="Pyruvate Phosphate Dikinase, domain 2"/>
    <property type="match status" value="1"/>
</dbReference>
<dbReference type="InterPro" id="IPR008279">
    <property type="entry name" value="PEP-util_enz_mobile_dom"/>
</dbReference>
<dbReference type="EC" id="2.7.9.1" evidence="3"/>
<dbReference type="PROSITE" id="PS00370">
    <property type="entry name" value="PEP_ENZYMES_PHOS_SITE"/>
    <property type="match status" value="1"/>
</dbReference>
<dbReference type="InterPro" id="IPR015813">
    <property type="entry name" value="Pyrv/PenolPyrv_kinase-like_dom"/>
</dbReference>
<dbReference type="Pfam" id="PF00391">
    <property type="entry name" value="PEP-utilizers"/>
    <property type="match status" value="1"/>
</dbReference>
<dbReference type="GO" id="GO:0050242">
    <property type="term" value="F:pyruvate, phosphate dikinase activity"/>
    <property type="evidence" value="ECO:0007669"/>
    <property type="project" value="UniProtKB-EC"/>
</dbReference>
<keyword evidence="4" id="KW-0808">Transferase</keyword>
<dbReference type="AlphaFoldDB" id="X0TE68"/>
<feature type="domain" description="PEP-utilising enzyme C-terminal" evidence="11">
    <location>
        <begin position="92"/>
        <end position="441"/>
    </location>
</feature>
<comment type="cofactor">
    <cofactor evidence="1">
        <name>Mg(2+)</name>
        <dbReference type="ChEBI" id="CHEBI:18420"/>
    </cofactor>
</comment>
<dbReference type="EMBL" id="BARS01003738">
    <property type="protein sequence ID" value="GAF85611.1"/>
    <property type="molecule type" value="Genomic_DNA"/>
</dbReference>
<dbReference type="SUPFAM" id="SSF52009">
    <property type="entry name" value="Phosphohistidine domain"/>
    <property type="match status" value="1"/>
</dbReference>
<organism evidence="12">
    <name type="scientific">marine sediment metagenome</name>
    <dbReference type="NCBI Taxonomy" id="412755"/>
    <lineage>
        <taxon>unclassified sequences</taxon>
        <taxon>metagenomes</taxon>
        <taxon>ecological metagenomes</taxon>
    </lineage>
</organism>
<feature type="domain" description="PEP-utilising enzyme mobile" evidence="10">
    <location>
        <begin position="1"/>
        <end position="76"/>
    </location>
</feature>
<evidence type="ECO:0000256" key="3">
    <source>
        <dbReference type="ARBA" id="ARBA00011994"/>
    </source>
</evidence>
<evidence type="ECO:0000259" key="10">
    <source>
        <dbReference type="Pfam" id="PF00391"/>
    </source>
</evidence>
<protein>
    <recommendedName>
        <fullName evidence="3">pyruvate, phosphate dikinase</fullName>
        <ecNumber evidence="3">2.7.9.1</ecNumber>
    </recommendedName>
</protein>
<reference evidence="12" key="1">
    <citation type="journal article" date="2014" name="Front. Microbiol.">
        <title>High frequency of phylogenetically diverse reductive dehalogenase-homologous genes in deep subseafloor sedimentary metagenomes.</title>
        <authorList>
            <person name="Kawai M."/>
            <person name="Futagami T."/>
            <person name="Toyoda A."/>
            <person name="Takaki Y."/>
            <person name="Nishi S."/>
            <person name="Hori S."/>
            <person name="Arai W."/>
            <person name="Tsubouchi T."/>
            <person name="Morono Y."/>
            <person name="Uchiyama I."/>
            <person name="Ito T."/>
            <person name="Fujiyama A."/>
            <person name="Inagaki F."/>
            <person name="Takami H."/>
        </authorList>
    </citation>
    <scope>NUCLEOTIDE SEQUENCE</scope>
    <source>
        <strain evidence="12">Expedition CK06-06</strain>
    </source>
</reference>
<dbReference type="PANTHER" id="PTHR22931:SF9">
    <property type="entry name" value="PYRUVATE, PHOSPHATE DIKINASE 1, CHLOROPLASTIC"/>
    <property type="match status" value="1"/>
</dbReference>
<evidence type="ECO:0000256" key="6">
    <source>
        <dbReference type="ARBA" id="ARBA00022741"/>
    </source>
</evidence>
<sequence length="452" mass="48158">SPEDIHGMHAAQGILTATGGMTSHAAVVARGMGRTCVAGCSALSIDAKAGTVTITGGKTDTVLKAGDEITLDGTKGEVLLGLVPTVKADLGGDFGSFMKWADEARTLKVRANADTPEDAATAVELGAEGIGLTRTEHMFFAPERILAVREMILAADLEARRKALSKLEPMQRKDFVGIFKAMTGKPVTIRLLDPPLHEFLPHTDEELAEIAGGLGVSTDDLKKKNESLHELNPMLGHRGCRLGMTYPEIYEMQARAILAAACDAAADGADVLPEIMIPLVMHPKELADLRAMVMKVADEVFEQQGRKVEFMVGTMIELPRAALVADQVAEHADFFSFGTNDLTQTTMGLSRDDAGRFLPTYVELGIFPTDPFASLDQSGVGQLVEIGTKLGRKTKPKLKVGVCGEHGGDPSSIYFFAAAGLDYVSCSPYRVPIARVALAHAAIAKGESVTDR</sequence>
<evidence type="ECO:0000313" key="12">
    <source>
        <dbReference type="EMBL" id="GAF85611.1"/>
    </source>
</evidence>
<dbReference type="InterPro" id="IPR036637">
    <property type="entry name" value="Phosphohistidine_dom_sf"/>
</dbReference>